<evidence type="ECO:0000313" key="3">
    <source>
        <dbReference type="Proteomes" id="UP000235507"/>
    </source>
</evidence>
<dbReference type="AlphaFoldDB" id="A0A8T9APZ0"/>
<feature type="region of interest" description="Disordered" evidence="1">
    <location>
        <begin position="43"/>
        <end position="75"/>
    </location>
</feature>
<evidence type="ECO:0000313" key="2">
    <source>
        <dbReference type="EMBL" id="TSE10599.1"/>
    </source>
</evidence>
<dbReference type="Proteomes" id="UP000235507">
    <property type="component" value="Unassembled WGS sequence"/>
</dbReference>
<accession>A0A8T9APZ0</accession>
<comment type="caution">
    <text evidence="2">The sequence shown here is derived from an EMBL/GenBank/DDBJ whole genome shotgun (WGS) entry which is preliminary data.</text>
</comment>
<name>A0A8T9APZ0_9HYPH</name>
<keyword evidence="3" id="KW-1185">Reference proteome</keyword>
<reference evidence="2" key="1">
    <citation type="submission" date="2019-07" db="EMBL/GenBank/DDBJ databases">
        <title>Mesorhizobum intechiensis sp. nov. isolated from nodules of Lotus tenuis growing in lowlands of the Flooding Pampa, Argentina.</title>
        <authorList>
            <person name="Estrella M.J."/>
            <person name="Torres Tejerizo G.A."/>
            <person name="Cumpa Velazquez L.M."/>
            <person name="Fontana F."/>
            <person name="Hansen L."/>
            <person name="Pistorio M."/>
            <person name="Sannazzaro A.I."/>
        </authorList>
    </citation>
    <scope>NUCLEOTIDE SEQUENCE</scope>
    <source>
        <strain evidence="2">BD68</strain>
    </source>
</reference>
<sequence>MSKAVASNGSLSAGWLKEIAFQEFTFLGPSDYRHVSGTFLTNHRPEMAASSPPNPSSVTPCTPQTPSTNTSRTPSWVLIPDVREAFG</sequence>
<protein>
    <submittedName>
        <fullName evidence="2">Uncharacterized protein</fullName>
    </submittedName>
</protein>
<dbReference type="RefSeq" id="WP_143975011.1">
    <property type="nucleotide sequence ID" value="NZ_PNOT02000172.1"/>
</dbReference>
<proteinExistence type="predicted"/>
<evidence type="ECO:0000256" key="1">
    <source>
        <dbReference type="SAM" id="MobiDB-lite"/>
    </source>
</evidence>
<gene>
    <name evidence="2" type="ORF">C1D09_014720</name>
</gene>
<feature type="compositionally biased region" description="Polar residues" evidence="1">
    <location>
        <begin position="56"/>
        <end position="74"/>
    </location>
</feature>
<organism evidence="2 3">
    <name type="scientific">Mesorhizobium intechi</name>
    <dbReference type="NCBI Taxonomy" id="537601"/>
    <lineage>
        <taxon>Bacteria</taxon>
        <taxon>Pseudomonadati</taxon>
        <taxon>Pseudomonadota</taxon>
        <taxon>Alphaproteobacteria</taxon>
        <taxon>Hyphomicrobiales</taxon>
        <taxon>Phyllobacteriaceae</taxon>
        <taxon>Mesorhizobium</taxon>
    </lineage>
</organism>
<dbReference type="EMBL" id="PNOT02000172">
    <property type="protein sequence ID" value="TSE10599.1"/>
    <property type="molecule type" value="Genomic_DNA"/>
</dbReference>